<dbReference type="Gene3D" id="3.40.50.300">
    <property type="entry name" value="P-loop containing nucleotide triphosphate hydrolases"/>
    <property type="match status" value="1"/>
</dbReference>
<dbReference type="CDD" id="cd05387">
    <property type="entry name" value="BY-kinase"/>
    <property type="match status" value="1"/>
</dbReference>
<feature type="domain" description="AAA" evidence="7">
    <location>
        <begin position="188"/>
        <end position="343"/>
    </location>
</feature>
<dbReference type="InterPro" id="IPR005702">
    <property type="entry name" value="Wzc-like_C"/>
</dbReference>
<dbReference type="PANTHER" id="PTHR32309:SF31">
    <property type="entry name" value="CAPSULAR EXOPOLYSACCHARIDE FAMILY"/>
    <property type="match status" value="1"/>
</dbReference>
<dbReference type="Pfam" id="PF13614">
    <property type="entry name" value="AAA_31"/>
    <property type="match status" value="1"/>
</dbReference>
<dbReference type="GO" id="GO:0004715">
    <property type="term" value="F:non-membrane spanning protein tyrosine kinase activity"/>
    <property type="evidence" value="ECO:0007669"/>
    <property type="project" value="UniProtKB-EC"/>
</dbReference>
<sequence length="400" mass="42072">MIEELGLEQSAAGLVSQISVEQPLDTVLIKITARDASPQGAQRLADAWVEALAAEVDEIEDPKGLDRPGTPQVTTVESAVLPSTPVSPDPVRNLGLALLIGLVLGYAYALLRHTLDRRLRTPQAVQERFEVPVLGMVPMAPALGRDPDEGAAVAVDDSDANPRQRQAAEAFRKLRTNLIFMRVDDPPKVIVVTSPQPGDGKSTVAANLAAAVAYSGQPVTLVDGDLRRPTVATSMQVDGDVGLTDVLVGRVTTSDAVQKSTVHPNLGVLAAGRIPPNPSELLGSQAMKSTLSALAATSLVIVDAPPLLPVTDAAILTAGADGALVVISAGRTVDAELSQALSHLEAVSGTALGVIMNKTSRRGMSGYYYETYYYGEDQSRRRKRSKKAKRSAGRRGPATA</sequence>
<dbReference type="NCBIfam" id="TIGR01007">
    <property type="entry name" value="eps_fam"/>
    <property type="match status" value="1"/>
</dbReference>
<evidence type="ECO:0000256" key="2">
    <source>
        <dbReference type="ARBA" id="ARBA00022741"/>
    </source>
</evidence>
<feature type="region of interest" description="Disordered" evidence="6">
    <location>
        <begin position="378"/>
        <end position="400"/>
    </location>
</feature>
<dbReference type="SUPFAM" id="SSF52540">
    <property type="entry name" value="P-loop containing nucleoside triphosphate hydrolases"/>
    <property type="match status" value="1"/>
</dbReference>
<keyword evidence="3" id="KW-0418">Kinase</keyword>
<dbReference type="RefSeq" id="WP_300953602.1">
    <property type="nucleotide sequence ID" value="NZ_JAUHJQ010000007.1"/>
</dbReference>
<dbReference type="PANTHER" id="PTHR32309">
    <property type="entry name" value="TYROSINE-PROTEIN KINASE"/>
    <property type="match status" value="1"/>
</dbReference>
<keyword evidence="2" id="KW-0547">Nucleotide-binding</keyword>
<comment type="caution">
    <text evidence="8">The sequence shown here is derived from an EMBL/GenBank/DDBJ whole genome shotgun (WGS) entry which is preliminary data.</text>
</comment>
<keyword evidence="9" id="KW-1185">Reference proteome</keyword>
<dbReference type="EMBL" id="JAUHJQ010000007">
    <property type="protein sequence ID" value="MDN4174507.1"/>
    <property type="molecule type" value="Genomic_DNA"/>
</dbReference>
<dbReference type="InterPro" id="IPR025669">
    <property type="entry name" value="AAA_dom"/>
</dbReference>
<name>A0ABT8FK32_9ACTN</name>
<feature type="compositionally biased region" description="Basic residues" evidence="6">
    <location>
        <begin position="380"/>
        <end position="393"/>
    </location>
</feature>
<proteinExistence type="predicted"/>
<reference evidence="8" key="1">
    <citation type="submission" date="2023-06" db="EMBL/GenBank/DDBJ databases">
        <title>Draft genome sequence of Nocardioides sp. SOB77.</title>
        <authorList>
            <person name="Zhang G."/>
        </authorList>
    </citation>
    <scope>NUCLEOTIDE SEQUENCE</scope>
    <source>
        <strain evidence="8">SOB77</strain>
    </source>
</reference>
<evidence type="ECO:0000313" key="9">
    <source>
        <dbReference type="Proteomes" id="UP001168620"/>
    </source>
</evidence>
<keyword evidence="4" id="KW-0067">ATP-binding</keyword>
<evidence type="ECO:0000259" key="7">
    <source>
        <dbReference type="Pfam" id="PF13614"/>
    </source>
</evidence>
<evidence type="ECO:0000256" key="6">
    <source>
        <dbReference type="SAM" id="MobiDB-lite"/>
    </source>
</evidence>
<organism evidence="8 9">
    <name type="scientific">Nocardioides oceani</name>
    <dbReference type="NCBI Taxonomy" id="3058369"/>
    <lineage>
        <taxon>Bacteria</taxon>
        <taxon>Bacillati</taxon>
        <taxon>Actinomycetota</taxon>
        <taxon>Actinomycetes</taxon>
        <taxon>Propionibacteriales</taxon>
        <taxon>Nocardioidaceae</taxon>
        <taxon>Nocardioides</taxon>
    </lineage>
</organism>
<dbReference type="Proteomes" id="UP001168620">
    <property type="component" value="Unassembled WGS sequence"/>
</dbReference>
<dbReference type="InterPro" id="IPR050445">
    <property type="entry name" value="Bact_polysacc_biosynth/exp"/>
</dbReference>
<keyword evidence="1 8" id="KW-0808">Transferase</keyword>
<evidence type="ECO:0000256" key="3">
    <source>
        <dbReference type="ARBA" id="ARBA00022777"/>
    </source>
</evidence>
<gene>
    <name evidence="8" type="ORF">QWY28_16220</name>
</gene>
<accession>A0ABT8FK32</accession>
<keyword evidence="5" id="KW-0829">Tyrosine-protein kinase</keyword>
<protein>
    <submittedName>
        <fullName evidence="8">Polysaccharide biosynthesis tyrosine autokinase</fullName>
        <ecNumber evidence="8">2.7.10.2</ecNumber>
    </submittedName>
</protein>
<evidence type="ECO:0000256" key="4">
    <source>
        <dbReference type="ARBA" id="ARBA00022840"/>
    </source>
</evidence>
<evidence type="ECO:0000256" key="1">
    <source>
        <dbReference type="ARBA" id="ARBA00022679"/>
    </source>
</evidence>
<evidence type="ECO:0000313" key="8">
    <source>
        <dbReference type="EMBL" id="MDN4174507.1"/>
    </source>
</evidence>
<dbReference type="InterPro" id="IPR027417">
    <property type="entry name" value="P-loop_NTPase"/>
</dbReference>
<dbReference type="EC" id="2.7.10.2" evidence="8"/>
<evidence type="ECO:0000256" key="5">
    <source>
        <dbReference type="ARBA" id="ARBA00023137"/>
    </source>
</evidence>